<feature type="compositionally biased region" description="Low complexity" evidence="1">
    <location>
        <begin position="611"/>
        <end position="630"/>
    </location>
</feature>
<dbReference type="OrthoDB" id="185373at2759"/>
<keyword evidence="3" id="KW-1185">Reference proteome</keyword>
<evidence type="ECO:0000256" key="1">
    <source>
        <dbReference type="SAM" id="MobiDB-lite"/>
    </source>
</evidence>
<feature type="compositionally biased region" description="Basic and acidic residues" evidence="1">
    <location>
        <begin position="744"/>
        <end position="761"/>
    </location>
</feature>
<dbReference type="EMBL" id="JACGCI010000061">
    <property type="protein sequence ID" value="KAF6749734.1"/>
    <property type="molecule type" value="Genomic_DNA"/>
</dbReference>
<dbReference type="AlphaFoldDB" id="A0A8H6M1F1"/>
<comment type="caution">
    <text evidence="2">The sequence shown here is derived from an EMBL/GenBank/DDBJ whole genome shotgun (WGS) entry which is preliminary data.</text>
</comment>
<gene>
    <name evidence="2" type="ORF">DFP72DRAFT_1141821</name>
</gene>
<evidence type="ECO:0000313" key="3">
    <source>
        <dbReference type="Proteomes" id="UP000521943"/>
    </source>
</evidence>
<name>A0A8H6M1F1_9AGAR</name>
<feature type="region of interest" description="Disordered" evidence="1">
    <location>
        <begin position="826"/>
        <end position="845"/>
    </location>
</feature>
<feature type="compositionally biased region" description="Basic and acidic residues" evidence="1">
    <location>
        <begin position="631"/>
        <end position="641"/>
    </location>
</feature>
<feature type="compositionally biased region" description="Basic and acidic residues" evidence="1">
    <location>
        <begin position="1033"/>
        <end position="1049"/>
    </location>
</feature>
<feature type="compositionally biased region" description="Low complexity" evidence="1">
    <location>
        <begin position="826"/>
        <end position="839"/>
    </location>
</feature>
<feature type="region of interest" description="Disordered" evidence="1">
    <location>
        <begin position="488"/>
        <end position="522"/>
    </location>
</feature>
<sequence length="1103" mass="121219">MTCTITSRAPWTRILKQSSPQLHRKFHARPGPTRTRDLFLTQCLNLLHRQTHDDLWAVLNVLGRRHDSPTAITQGLTAAGVPTTLHPRVLAIRGAAQVAPVHTTDYDRTGNVLGDGTDTLPTWVYILHLTKRCQTPADSMDILLDPLLAHLPQLPPHEQAPLLIFAAAHFATYNLVLPLRRVVDEFLALPHPIRTPNTPGSQESRILTLGRNTPYETYFNLFLRALACSTKSSSPYSNYVVTTIKHLTSLSPTNNNENNQKYTLHPATYTALLTSTHNSLLRHESPLQSHLLTPYLASFLLTHMRRDNDALTSNTTLRGHLPSMAHLEALIRFWGKEAVGPGTMRTRRTQAAKAKVDALWTELQTLSTVRREQGLDPAPPKSAHADHVLRANTLYLGAQSSVERVKELLGAFSLASASANKSDSGSGTGSPAPAYYSDGEAMHIRTKPQLDAYDLTATLHAAASDPNVTAQRLREMFTKLRVAYRTAPTRGSTSINKNESGNENSKNAEANGDSDQEKGEWAEARNWWDREVVRALKRGEVGMDRMALTVGAQVLVRAGRPREAFELVERWAWRPGMDVDVGEDGGEGREGRVERLGVGDGEARGARERIAAPQPTTTDSSSALTTTPTLDIEHKNEHKNDTNNTTPTQPVHLTSISLNELLVSFKRTQRPDVVFRLWDHMYALYGVLHTPESLNILLQAARMAAIMDGRSVRTQVGYLWEAGKARLRFGRVGGGGGKGGVGKGDVEGPDGGRRREVGNGGVEGREVGVKEVREIIGEDAGKGGEGAITTGGVYKGGLWRGMRPEDAARDVFLKVLFGMELGMRSSSSSEVSLEDTGSSDTGNKRVMPQSRLAEMRAPACAVRRDWDSDAGVVGLGVGFPSLGLRRYEYKPSEEMYDWVPVLSTSSSPSDHSSYISPPTPHAHTSMRVPRLIHAPRPHYPHLALTNQNFLQYLSLLAVTQRTGEVALALAWMKGVGVVPSESTLALALVLWEEVSVEGPLVEIVVARGRRWGRGDPRAGRGDLRSGEGGNDAVDEKDSEGGKVDVEERRRGEPRDEYERLVWWIEEWVGVWRVPGPEVLMKWRGIVKRMREAGGPGSVGDQDL</sequence>
<accession>A0A8H6M1F1</accession>
<feature type="region of interest" description="Disordered" evidence="1">
    <location>
        <begin position="1015"/>
        <end position="1049"/>
    </location>
</feature>
<feature type="region of interest" description="Disordered" evidence="1">
    <location>
        <begin position="736"/>
        <end position="761"/>
    </location>
</feature>
<proteinExistence type="predicted"/>
<feature type="compositionally biased region" description="Low complexity" evidence="1">
    <location>
        <begin position="496"/>
        <end position="511"/>
    </location>
</feature>
<protein>
    <submittedName>
        <fullName evidence="2">Uncharacterized protein</fullName>
    </submittedName>
</protein>
<organism evidence="2 3">
    <name type="scientific">Ephemerocybe angulata</name>
    <dbReference type="NCBI Taxonomy" id="980116"/>
    <lineage>
        <taxon>Eukaryota</taxon>
        <taxon>Fungi</taxon>
        <taxon>Dikarya</taxon>
        <taxon>Basidiomycota</taxon>
        <taxon>Agaricomycotina</taxon>
        <taxon>Agaricomycetes</taxon>
        <taxon>Agaricomycetidae</taxon>
        <taxon>Agaricales</taxon>
        <taxon>Agaricineae</taxon>
        <taxon>Psathyrellaceae</taxon>
        <taxon>Ephemerocybe</taxon>
    </lineage>
</organism>
<feature type="region of interest" description="Disordered" evidence="1">
    <location>
        <begin position="610"/>
        <end position="650"/>
    </location>
</feature>
<reference evidence="2 3" key="1">
    <citation type="submission" date="2020-07" db="EMBL/GenBank/DDBJ databases">
        <title>Comparative genomics of pyrophilous fungi reveals a link between fire events and developmental genes.</title>
        <authorList>
            <consortium name="DOE Joint Genome Institute"/>
            <person name="Steindorff A.S."/>
            <person name="Carver A."/>
            <person name="Calhoun S."/>
            <person name="Stillman K."/>
            <person name="Liu H."/>
            <person name="Lipzen A."/>
            <person name="Pangilinan J."/>
            <person name="Labutti K."/>
            <person name="Bruns T.D."/>
            <person name="Grigoriev I.V."/>
        </authorList>
    </citation>
    <scope>NUCLEOTIDE SEQUENCE [LARGE SCALE GENOMIC DNA]</scope>
    <source>
        <strain evidence="2 3">CBS 144469</strain>
    </source>
</reference>
<evidence type="ECO:0000313" key="2">
    <source>
        <dbReference type="EMBL" id="KAF6749734.1"/>
    </source>
</evidence>
<feature type="compositionally biased region" description="Basic and acidic residues" evidence="1">
    <location>
        <begin position="1015"/>
        <end position="1025"/>
    </location>
</feature>
<dbReference type="Proteomes" id="UP000521943">
    <property type="component" value="Unassembled WGS sequence"/>
</dbReference>